<dbReference type="SUPFAM" id="SSF53850">
    <property type="entry name" value="Periplasmic binding protein-like II"/>
    <property type="match status" value="1"/>
</dbReference>
<accession>A0ABU5EEB3</accession>
<evidence type="ECO:0000256" key="1">
    <source>
        <dbReference type="ARBA" id="ARBA00004196"/>
    </source>
</evidence>
<evidence type="ECO:0000256" key="4">
    <source>
        <dbReference type="RuleBase" id="RU003744"/>
    </source>
</evidence>
<dbReference type="RefSeq" id="WP_320509468.1">
    <property type="nucleotide sequence ID" value="NZ_JAXCLW010000004.1"/>
</dbReference>
<feature type="chain" id="PRO_5047219948" evidence="5">
    <location>
        <begin position="35"/>
        <end position="283"/>
    </location>
</feature>
<comment type="caution">
    <text evidence="7">The sequence shown here is derived from an EMBL/GenBank/DDBJ whole genome shotgun (WGS) entry which is preliminary data.</text>
</comment>
<evidence type="ECO:0000256" key="3">
    <source>
        <dbReference type="ARBA" id="ARBA00022729"/>
    </source>
</evidence>
<sequence length="283" mass="30074">MFNHKTCWPKCGAQAAYLSVALLAASAVATTAEAKTTAPAKLAQKGTITYCSDISFPPFEFYDAKTNEPAGFDIDLGIALAAEMGLKAEYKNIGFDGLIPALQAGQCDAILSGLFDKPARREVINLVDYANVGNSLIVRADSNLHVESLTELSGKTVAVEAGSTLEQEIVEANKKITDAGKPPMKITALPKASDAFQQLMTGLVEAYFTSTAQEAYFNAQNPGQVKIASPQTSTFLTGIGVPKADGELTSAFDAALKAILANGEYDKVIKKWNFEAMSYKPGQ</sequence>
<gene>
    <name evidence="7" type="ORF">SMD27_16290</name>
</gene>
<protein>
    <submittedName>
        <fullName evidence="7">ABC transporter substrate-binding protein</fullName>
    </submittedName>
</protein>
<feature type="signal peptide" evidence="5">
    <location>
        <begin position="1"/>
        <end position="34"/>
    </location>
</feature>
<keyword evidence="3 5" id="KW-0732">Signal</keyword>
<evidence type="ECO:0000256" key="5">
    <source>
        <dbReference type="SAM" id="SignalP"/>
    </source>
</evidence>
<feature type="domain" description="Solute-binding protein family 3/N-terminal" evidence="6">
    <location>
        <begin position="47"/>
        <end position="276"/>
    </location>
</feature>
<dbReference type="InterPro" id="IPR001638">
    <property type="entry name" value="Solute-binding_3/MltF_N"/>
</dbReference>
<keyword evidence="8" id="KW-1185">Reference proteome</keyword>
<evidence type="ECO:0000313" key="8">
    <source>
        <dbReference type="Proteomes" id="UP001279642"/>
    </source>
</evidence>
<reference evidence="7 8" key="1">
    <citation type="journal article" date="2016" name="Antonie Van Leeuwenhoek">
        <title>Dongia soli sp. nov., isolated from soil from Dokdo, Korea.</title>
        <authorList>
            <person name="Kim D.U."/>
            <person name="Lee H."/>
            <person name="Kim H."/>
            <person name="Kim S.G."/>
            <person name="Ka J.O."/>
        </authorList>
    </citation>
    <scope>NUCLEOTIDE SEQUENCE [LARGE SCALE GENOMIC DNA]</scope>
    <source>
        <strain evidence="7 8">D78</strain>
    </source>
</reference>
<evidence type="ECO:0000256" key="2">
    <source>
        <dbReference type="ARBA" id="ARBA00010333"/>
    </source>
</evidence>
<dbReference type="Pfam" id="PF00497">
    <property type="entry name" value="SBP_bac_3"/>
    <property type="match status" value="1"/>
</dbReference>
<dbReference type="CDD" id="cd01004">
    <property type="entry name" value="PBP2_MidA_like"/>
    <property type="match status" value="1"/>
</dbReference>
<dbReference type="PANTHER" id="PTHR35936">
    <property type="entry name" value="MEMBRANE-BOUND LYTIC MUREIN TRANSGLYCOSYLASE F"/>
    <property type="match status" value="1"/>
</dbReference>
<dbReference type="Gene3D" id="3.40.190.10">
    <property type="entry name" value="Periplasmic binding protein-like II"/>
    <property type="match status" value="2"/>
</dbReference>
<dbReference type="PROSITE" id="PS01039">
    <property type="entry name" value="SBP_BACTERIAL_3"/>
    <property type="match status" value="1"/>
</dbReference>
<comment type="similarity">
    <text evidence="2 4">Belongs to the bacterial solute-binding protein 3 family.</text>
</comment>
<proteinExistence type="inferred from homology"/>
<comment type="subcellular location">
    <subcellularLocation>
        <location evidence="1">Cell envelope</location>
    </subcellularLocation>
</comment>
<dbReference type="Proteomes" id="UP001279642">
    <property type="component" value="Unassembled WGS sequence"/>
</dbReference>
<name>A0ABU5EEB3_9PROT</name>
<dbReference type="InterPro" id="IPR018313">
    <property type="entry name" value="SBP_3_CS"/>
</dbReference>
<dbReference type="PANTHER" id="PTHR35936:SF17">
    <property type="entry name" value="ARGININE-BINDING EXTRACELLULAR PROTEIN ARTP"/>
    <property type="match status" value="1"/>
</dbReference>
<evidence type="ECO:0000313" key="7">
    <source>
        <dbReference type="EMBL" id="MDY0884404.1"/>
    </source>
</evidence>
<evidence type="ECO:0000259" key="6">
    <source>
        <dbReference type="SMART" id="SM00062"/>
    </source>
</evidence>
<dbReference type="EMBL" id="JAXCLW010000004">
    <property type="protein sequence ID" value="MDY0884404.1"/>
    <property type="molecule type" value="Genomic_DNA"/>
</dbReference>
<organism evidence="7 8">
    <name type="scientific">Dongia soli</name>
    <dbReference type="NCBI Taxonomy" id="600628"/>
    <lineage>
        <taxon>Bacteria</taxon>
        <taxon>Pseudomonadati</taxon>
        <taxon>Pseudomonadota</taxon>
        <taxon>Alphaproteobacteria</taxon>
        <taxon>Rhodospirillales</taxon>
        <taxon>Dongiaceae</taxon>
        <taxon>Dongia</taxon>
    </lineage>
</organism>
<dbReference type="SMART" id="SM00062">
    <property type="entry name" value="PBPb"/>
    <property type="match status" value="1"/>
</dbReference>